<dbReference type="AlphaFoldDB" id="A0A9P4I7P8"/>
<sequence length="334" mass="36939">MPLKSDITINAPQFDAASAPKGTLEANNKLTEMMKEGPKWFEVGAAKYREMRWNNQTPLPRPPVIESGVNFKIPSRDSGRELPCRMFKPENGEPKGVFLHIHGGGFTLNSEGFQDGYLKFLADNMTVTVISVGYRLAPEDPFPAAPNDCVDAAEYLLKEGAKYGGKLLFIGGESAGGHLSVVTTFELLRTHSEPLPLKGLILNYGVYDCAVFLPQAHTIATPAIINLPIMFRYNDAFAPNTTIEQRRDPMYSPIYENLFKFKGRLPPALFTCGTEDPLLDDTTLMSLKWMAAGGEAVVKIYPGAPHGFSLFPAKMYEAASQVNEHIKEFMLEKL</sequence>
<keyword evidence="3" id="KW-1185">Reference proteome</keyword>
<dbReference type="EMBL" id="ML978132">
    <property type="protein sequence ID" value="KAF2094998.1"/>
    <property type="molecule type" value="Genomic_DNA"/>
</dbReference>
<evidence type="ECO:0000313" key="2">
    <source>
        <dbReference type="EMBL" id="KAF2094998.1"/>
    </source>
</evidence>
<dbReference type="GO" id="GO:0019433">
    <property type="term" value="P:triglyceride catabolic process"/>
    <property type="evidence" value="ECO:0007669"/>
    <property type="project" value="TreeGrafter"/>
</dbReference>
<organism evidence="2 3">
    <name type="scientific">Rhizodiscina lignyota</name>
    <dbReference type="NCBI Taxonomy" id="1504668"/>
    <lineage>
        <taxon>Eukaryota</taxon>
        <taxon>Fungi</taxon>
        <taxon>Dikarya</taxon>
        <taxon>Ascomycota</taxon>
        <taxon>Pezizomycotina</taxon>
        <taxon>Dothideomycetes</taxon>
        <taxon>Pleosporomycetidae</taxon>
        <taxon>Aulographales</taxon>
        <taxon>Rhizodiscinaceae</taxon>
        <taxon>Rhizodiscina</taxon>
    </lineage>
</organism>
<dbReference type="SUPFAM" id="SSF53474">
    <property type="entry name" value="alpha/beta-Hydrolases"/>
    <property type="match status" value="1"/>
</dbReference>
<dbReference type="Proteomes" id="UP000799772">
    <property type="component" value="Unassembled WGS sequence"/>
</dbReference>
<dbReference type="PANTHER" id="PTHR23025:SF3">
    <property type="entry name" value="HORMONE-SENSITIVE LIPASE"/>
    <property type="match status" value="1"/>
</dbReference>
<dbReference type="GO" id="GO:0005829">
    <property type="term" value="C:cytosol"/>
    <property type="evidence" value="ECO:0007669"/>
    <property type="project" value="TreeGrafter"/>
</dbReference>
<dbReference type="GO" id="GO:0004771">
    <property type="term" value="F:sterol ester esterase activity"/>
    <property type="evidence" value="ECO:0007669"/>
    <property type="project" value="TreeGrafter"/>
</dbReference>
<comment type="caution">
    <text evidence="2">The sequence shown here is derived from an EMBL/GenBank/DDBJ whole genome shotgun (WGS) entry which is preliminary data.</text>
</comment>
<evidence type="ECO:0000313" key="3">
    <source>
        <dbReference type="Proteomes" id="UP000799772"/>
    </source>
</evidence>
<dbReference type="Gene3D" id="3.40.50.1820">
    <property type="entry name" value="alpha/beta hydrolase"/>
    <property type="match status" value="1"/>
</dbReference>
<dbReference type="OrthoDB" id="408631at2759"/>
<name>A0A9P4I7P8_9PEZI</name>
<dbReference type="InterPro" id="IPR013094">
    <property type="entry name" value="AB_hydrolase_3"/>
</dbReference>
<dbReference type="InterPro" id="IPR029058">
    <property type="entry name" value="AB_hydrolase_fold"/>
</dbReference>
<evidence type="ECO:0000259" key="1">
    <source>
        <dbReference type="Pfam" id="PF07859"/>
    </source>
</evidence>
<protein>
    <submittedName>
        <fullName evidence="2">Acetyl esterase</fullName>
    </submittedName>
</protein>
<gene>
    <name evidence="2" type="ORF">NA57DRAFT_79488</name>
</gene>
<reference evidence="2" key="1">
    <citation type="journal article" date="2020" name="Stud. Mycol.">
        <title>101 Dothideomycetes genomes: a test case for predicting lifestyles and emergence of pathogens.</title>
        <authorList>
            <person name="Haridas S."/>
            <person name="Albert R."/>
            <person name="Binder M."/>
            <person name="Bloem J."/>
            <person name="Labutti K."/>
            <person name="Salamov A."/>
            <person name="Andreopoulos B."/>
            <person name="Baker S."/>
            <person name="Barry K."/>
            <person name="Bills G."/>
            <person name="Bluhm B."/>
            <person name="Cannon C."/>
            <person name="Castanera R."/>
            <person name="Culley D."/>
            <person name="Daum C."/>
            <person name="Ezra D."/>
            <person name="Gonzalez J."/>
            <person name="Henrissat B."/>
            <person name="Kuo A."/>
            <person name="Liang C."/>
            <person name="Lipzen A."/>
            <person name="Lutzoni F."/>
            <person name="Magnuson J."/>
            <person name="Mondo S."/>
            <person name="Nolan M."/>
            <person name="Ohm R."/>
            <person name="Pangilinan J."/>
            <person name="Park H.-J."/>
            <person name="Ramirez L."/>
            <person name="Alfaro M."/>
            <person name="Sun H."/>
            <person name="Tritt A."/>
            <person name="Yoshinaga Y."/>
            <person name="Zwiers L.-H."/>
            <person name="Turgeon B."/>
            <person name="Goodwin S."/>
            <person name="Spatafora J."/>
            <person name="Crous P."/>
            <person name="Grigoriev I."/>
        </authorList>
    </citation>
    <scope>NUCLEOTIDE SEQUENCE</scope>
    <source>
        <strain evidence="2">CBS 133067</strain>
    </source>
</reference>
<dbReference type="GO" id="GO:0004806">
    <property type="term" value="F:triacylglycerol lipase activity"/>
    <property type="evidence" value="ECO:0007669"/>
    <property type="project" value="TreeGrafter"/>
</dbReference>
<accession>A0A9P4I7P8</accession>
<dbReference type="Pfam" id="PF07859">
    <property type="entry name" value="Abhydrolase_3"/>
    <property type="match status" value="1"/>
</dbReference>
<dbReference type="PANTHER" id="PTHR23025">
    <property type="entry name" value="TRIACYLGLYCEROL LIPASE"/>
    <property type="match status" value="1"/>
</dbReference>
<proteinExistence type="predicted"/>
<feature type="domain" description="Alpha/beta hydrolase fold-3" evidence="1">
    <location>
        <begin position="99"/>
        <end position="309"/>
    </location>
</feature>